<reference evidence="6 7" key="1">
    <citation type="submission" date="2014-12" db="EMBL/GenBank/DDBJ databases">
        <title>Draft genome sequence of Terrisporobacter sp. 08-306576, isolated from the blood culture of a bacteremia patient.</title>
        <authorList>
            <person name="Lund L.C."/>
            <person name="Sydenham T.V."/>
            <person name="Hogh S.V."/>
            <person name="Skov M.N."/>
            <person name="Kemp M."/>
            <person name="Justesen U.S."/>
        </authorList>
    </citation>
    <scope>NUCLEOTIDE SEQUENCE [LARGE SCALE GENOMIC DNA]</scope>
    <source>
        <strain evidence="6 7">08-306576</strain>
    </source>
</reference>
<dbReference type="InterPro" id="IPR027417">
    <property type="entry name" value="P-loop_NTPase"/>
</dbReference>
<dbReference type="GO" id="GO:0006298">
    <property type="term" value="P:mismatch repair"/>
    <property type="evidence" value="ECO:0007669"/>
    <property type="project" value="InterPro"/>
</dbReference>
<dbReference type="GO" id="GO:0005524">
    <property type="term" value="F:ATP binding"/>
    <property type="evidence" value="ECO:0007669"/>
    <property type="project" value="UniProtKB-KW"/>
</dbReference>
<evidence type="ECO:0000256" key="1">
    <source>
        <dbReference type="ARBA" id="ARBA00022741"/>
    </source>
</evidence>
<evidence type="ECO:0000256" key="2">
    <source>
        <dbReference type="ARBA" id="ARBA00022840"/>
    </source>
</evidence>
<dbReference type="RefSeq" id="WP_039678390.1">
    <property type="nucleotide sequence ID" value="NZ_JWHR01000032.1"/>
</dbReference>
<dbReference type="STRING" id="1577792.QX51_02815"/>
<dbReference type="SUPFAM" id="SSF52540">
    <property type="entry name" value="P-loop containing nucleoside triphosphate hydrolases"/>
    <property type="match status" value="1"/>
</dbReference>
<dbReference type="InterPro" id="IPR036187">
    <property type="entry name" value="DNA_mismatch_repair_MutS_sf"/>
</dbReference>
<evidence type="ECO:0000313" key="6">
    <source>
        <dbReference type="EMBL" id="KHS58446.1"/>
    </source>
</evidence>
<proteinExistence type="predicted"/>
<dbReference type="AlphaFoldDB" id="A0A0B3VNR6"/>
<name>A0A0B3VNR6_9FIRM</name>
<dbReference type="SMART" id="SM00534">
    <property type="entry name" value="MUTSac"/>
    <property type="match status" value="1"/>
</dbReference>
<dbReference type="GO" id="GO:0030983">
    <property type="term" value="F:mismatched DNA binding"/>
    <property type="evidence" value="ECO:0007669"/>
    <property type="project" value="InterPro"/>
</dbReference>
<dbReference type="Gene3D" id="3.40.50.300">
    <property type="entry name" value="P-loop containing nucleotide triphosphate hydrolases"/>
    <property type="match status" value="1"/>
</dbReference>
<dbReference type="Gene3D" id="1.10.1420.10">
    <property type="match status" value="1"/>
</dbReference>
<protein>
    <recommendedName>
        <fullName evidence="5">DNA mismatch repair proteins mutS family domain-containing protein</fullName>
    </recommendedName>
</protein>
<comment type="caution">
    <text evidence="6">The sequence shown here is derived from an EMBL/GenBank/DDBJ whole genome shotgun (WGS) entry which is preliminary data.</text>
</comment>
<keyword evidence="4" id="KW-0472">Membrane</keyword>
<dbReference type="Pfam" id="PF00488">
    <property type="entry name" value="MutS_V"/>
    <property type="match status" value="1"/>
</dbReference>
<feature type="transmembrane region" description="Helical" evidence="4">
    <location>
        <begin position="171"/>
        <end position="200"/>
    </location>
</feature>
<dbReference type="InterPro" id="IPR045076">
    <property type="entry name" value="MutS"/>
</dbReference>
<keyword evidence="4" id="KW-0812">Transmembrane</keyword>
<evidence type="ECO:0000259" key="5">
    <source>
        <dbReference type="SMART" id="SM00534"/>
    </source>
</evidence>
<keyword evidence="2" id="KW-0067">ATP-binding</keyword>
<evidence type="ECO:0000313" key="7">
    <source>
        <dbReference type="Proteomes" id="UP000031189"/>
    </source>
</evidence>
<dbReference type="Proteomes" id="UP000031189">
    <property type="component" value="Unassembled WGS sequence"/>
</dbReference>
<dbReference type="GO" id="GO:0140664">
    <property type="term" value="F:ATP-dependent DNA damage sensor activity"/>
    <property type="evidence" value="ECO:0007669"/>
    <property type="project" value="InterPro"/>
</dbReference>
<accession>A0A0B3VNR6</accession>
<keyword evidence="7" id="KW-1185">Reference proteome</keyword>
<gene>
    <name evidence="6" type="ORF">QX51_02815</name>
</gene>
<dbReference type="InterPro" id="IPR000432">
    <property type="entry name" value="DNA_mismatch_repair_MutS_C"/>
</dbReference>
<keyword evidence="1" id="KW-0547">Nucleotide-binding</keyword>
<dbReference type="SUPFAM" id="SSF48334">
    <property type="entry name" value="DNA repair protein MutS, domain III"/>
    <property type="match status" value="1"/>
</dbReference>
<feature type="domain" description="DNA mismatch repair proteins mutS family" evidence="5">
    <location>
        <begin position="363"/>
        <end position="548"/>
    </location>
</feature>
<evidence type="ECO:0000256" key="3">
    <source>
        <dbReference type="ARBA" id="ARBA00023125"/>
    </source>
</evidence>
<dbReference type="PANTHER" id="PTHR11361:SF152">
    <property type="entry name" value="DNA MISMATCH REPAIR PROTEIN"/>
    <property type="match status" value="1"/>
</dbReference>
<sequence length="557" mass="64075">MGESTKIILAVILMILICLLIDYLSNIRKLKRNKRRIVNEYGEEIDIEDVSYKMEAVSSYFRNKNKDDVIDDITWSDLSMDNIFKKINNTQSTVGNEVLYDILRNPLKDKLELMKRDNIIEYFAENEKERIDFQLLFSRLGYNYDLNTTLSLFTEIDNSKNKLTLYRVLRALPVISILLIGVNKSFLFLTLLSICLNIFISFNNKKSKVDVSGFFNIIKVVNVAFKIHSKNLSIINENMNDISSDLKQVKKIKKKIVSTNPNSMLSDLNVLAEYTNMIFLSELITYEKVKETVIKNKEYLKSIYEFVGTLDSLIAVSSFRQSLDYYSKPKLFISSNKSENIIDFEQLYHPLVENPVSSSLHTENGILVTGSNASGKSTFIKSVAINQILGQSIFTTCAKSYKASFFNIYTSMALKDDVLKNESYYIVEIKSLKRIIDKSKAKIPTLCFVDEILRGTNTIERIASSSEVLSYFNDSNCICFASTHDIELTYLLENKFENYHFEEEITDNDIVFDYKLRSGRAKSRNAIKLLGLMGYDEKIIEDANERAAIFVRTGKWK</sequence>
<organism evidence="6 7">
    <name type="scientific">Terrisporobacter othiniensis</name>
    <dbReference type="NCBI Taxonomy" id="1577792"/>
    <lineage>
        <taxon>Bacteria</taxon>
        <taxon>Bacillati</taxon>
        <taxon>Bacillota</taxon>
        <taxon>Clostridia</taxon>
        <taxon>Peptostreptococcales</taxon>
        <taxon>Peptostreptococcaceae</taxon>
        <taxon>Terrisporobacter</taxon>
    </lineage>
</organism>
<keyword evidence="3" id="KW-0238">DNA-binding</keyword>
<dbReference type="EMBL" id="JWHR01000032">
    <property type="protein sequence ID" value="KHS58446.1"/>
    <property type="molecule type" value="Genomic_DNA"/>
</dbReference>
<dbReference type="GO" id="GO:0005829">
    <property type="term" value="C:cytosol"/>
    <property type="evidence" value="ECO:0007669"/>
    <property type="project" value="TreeGrafter"/>
</dbReference>
<dbReference type="OrthoDB" id="9802448at2"/>
<feature type="transmembrane region" description="Helical" evidence="4">
    <location>
        <begin position="6"/>
        <end position="25"/>
    </location>
</feature>
<evidence type="ECO:0000256" key="4">
    <source>
        <dbReference type="SAM" id="Phobius"/>
    </source>
</evidence>
<dbReference type="PANTHER" id="PTHR11361">
    <property type="entry name" value="DNA MISMATCH REPAIR PROTEIN MUTS FAMILY MEMBER"/>
    <property type="match status" value="1"/>
</dbReference>
<keyword evidence="4" id="KW-1133">Transmembrane helix</keyword>